<evidence type="ECO:0000313" key="2">
    <source>
        <dbReference type="Proteomes" id="UP001175271"/>
    </source>
</evidence>
<comment type="caution">
    <text evidence="1">The sequence shown here is derived from an EMBL/GenBank/DDBJ whole genome shotgun (WGS) entry which is preliminary data.</text>
</comment>
<dbReference type="Proteomes" id="UP001175271">
    <property type="component" value="Unassembled WGS sequence"/>
</dbReference>
<sequence>MTDDLLGGGRLEAPLLAPLLRAFPFSGNSDFFDDCQHMGTRRARGSERDSERSVAMVSVFKGRCTPKKTKKTKSGANRKEHLLEDCQKLVEEDSEG</sequence>
<reference evidence="1" key="1">
    <citation type="submission" date="2023-06" db="EMBL/GenBank/DDBJ databases">
        <title>Genomic analysis of the entomopathogenic nematode Steinernema hermaphroditum.</title>
        <authorList>
            <person name="Schwarz E.M."/>
            <person name="Heppert J.K."/>
            <person name="Baniya A."/>
            <person name="Schwartz H.T."/>
            <person name="Tan C.-H."/>
            <person name="Antoshechkin I."/>
            <person name="Sternberg P.W."/>
            <person name="Goodrich-Blair H."/>
            <person name="Dillman A.R."/>
        </authorList>
    </citation>
    <scope>NUCLEOTIDE SEQUENCE</scope>
    <source>
        <strain evidence="1">PS9179</strain>
        <tissue evidence="1">Whole animal</tissue>
    </source>
</reference>
<dbReference type="EMBL" id="JAUCMV010000002">
    <property type="protein sequence ID" value="KAK0417617.1"/>
    <property type="molecule type" value="Genomic_DNA"/>
</dbReference>
<protein>
    <submittedName>
        <fullName evidence="1">Uncharacterized protein</fullName>
    </submittedName>
</protein>
<proteinExistence type="predicted"/>
<keyword evidence="2" id="KW-1185">Reference proteome</keyword>
<organism evidence="1 2">
    <name type="scientific">Steinernema hermaphroditum</name>
    <dbReference type="NCBI Taxonomy" id="289476"/>
    <lineage>
        <taxon>Eukaryota</taxon>
        <taxon>Metazoa</taxon>
        <taxon>Ecdysozoa</taxon>
        <taxon>Nematoda</taxon>
        <taxon>Chromadorea</taxon>
        <taxon>Rhabditida</taxon>
        <taxon>Tylenchina</taxon>
        <taxon>Panagrolaimomorpha</taxon>
        <taxon>Strongyloidoidea</taxon>
        <taxon>Steinernematidae</taxon>
        <taxon>Steinernema</taxon>
    </lineage>
</organism>
<dbReference type="AlphaFoldDB" id="A0AA39M1Q4"/>
<name>A0AA39M1Q4_9BILA</name>
<accession>A0AA39M1Q4</accession>
<evidence type="ECO:0000313" key="1">
    <source>
        <dbReference type="EMBL" id="KAK0417617.1"/>
    </source>
</evidence>
<gene>
    <name evidence="1" type="ORF">QR680_013112</name>
</gene>